<dbReference type="InterPro" id="IPR019821">
    <property type="entry name" value="Kinesin_motor_CS"/>
</dbReference>
<dbReference type="GO" id="GO:0005875">
    <property type="term" value="C:microtubule associated complex"/>
    <property type="evidence" value="ECO:0007669"/>
    <property type="project" value="TreeGrafter"/>
</dbReference>
<dbReference type="InParanoid" id="I7MIZ9"/>
<feature type="coiled-coil region" evidence="8">
    <location>
        <begin position="664"/>
        <end position="702"/>
    </location>
</feature>
<feature type="repeat" description="WD" evidence="6">
    <location>
        <begin position="1922"/>
        <end position="1961"/>
    </location>
</feature>
<dbReference type="GO" id="GO:0007018">
    <property type="term" value="P:microtubule-based movement"/>
    <property type="evidence" value="ECO:0007669"/>
    <property type="project" value="InterPro"/>
</dbReference>
<feature type="compositionally biased region" description="Polar residues" evidence="9">
    <location>
        <begin position="1725"/>
        <end position="1737"/>
    </location>
</feature>
<evidence type="ECO:0000313" key="12">
    <source>
        <dbReference type="Proteomes" id="UP000009168"/>
    </source>
</evidence>
<feature type="region of interest" description="Disordered" evidence="9">
    <location>
        <begin position="1440"/>
        <end position="1469"/>
    </location>
</feature>
<dbReference type="GO" id="GO:0007052">
    <property type="term" value="P:mitotic spindle organization"/>
    <property type="evidence" value="ECO:0007669"/>
    <property type="project" value="TreeGrafter"/>
</dbReference>
<feature type="coiled-coil region" evidence="8">
    <location>
        <begin position="1033"/>
        <end position="1136"/>
    </location>
</feature>
<dbReference type="InterPro" id="IPR027640">
    <property type="entry name" value="Kinesin-like_fam"/>
</dbReference>
<dbReference type="PANTHER" id="PTHR47969:SF15">
    <property type="entry name" value="CHROMOSOME-ASSOCIATED KINESIN KIF4A-RELATED"/>
    <property type="match status" value="1"/>
</dbReference>
<evidence type="ECO:0000256" key="5">
    <source>
        <dbReference type="ARBA" id="ARBA00023054"/>
    </source>
</evidence>
<organism evidence="11 12">
    <name type="scientific">Tetrahymena thermophila (strain SB210)</name>
    <dbReference type="NCBI Taxonomy" id="312017"/>
    <lineage>
        <taxon>Eukaryota</taxon>
        <taxon>Sar</taxon>
        <taxon>Alveolata</taxon>
        <taxon>Ciliophora</taxon>
        <taxon>Intramacronucleata</taxon>
        <taxon>Oligohymenophorea</taxon>
        <taxon>Hymenostomatida</taxon>
        <taxon>Tetrahymenina</taxon>
        <taxon>Tetrahymenidae</taxon>
        <taxon>Tetrahymena</taxon>
    </lineage>
</organism>
<keyword evidence="7" id="KW-0505">Motor protein</keyword>
<dbReference type="Pfam" id="PF25764">
    <property type="entry name" value="KIF21A_4th"/>
    <property type="match status" value="1"/>
</dbReference>
<dbReference type="GeneID" id="7833667"/>
<dbReference type="OrthoDB" id="295192at2759"/>
<keyword evidence="4 7" id="KW-0067">ATP-binding</keyword>
<dbReference type="SMART" id="SM00129">
    <property type="entry name" value="KISc"/>
    <property type="match status" value="1"/>
</dbReference>
<dbReference type="Pfam" id="PF00225">
    <property type="entry name" value="Kinesin"/>
    <property type="match status" value="1"/>
</dbReference>
<gene>
    <name evidence="11" type="ORF">TTHERM_00469290</name>
</gene>
<accession>I7MIZ9</accession>
<dbReference type="InterPro" id="IPR036961">
    <property type="entry name" value="Kinesin_motor_dom_sf"/>
</dbReference>
<dbReference type="InterPro" id="IPR001752">
    <property type="entry name" value="Kinesin_motor_dom"/>
</dbReference>
<feature type="region of interest" description="Disordered" evidence="9">
    <location>
        <begin position="1564"/>
        <end position="1584"/>
    </location>
</feature>
<dbReference type="PROSITE" id="PS00411">
    <property type="entry name" value="KINESIN_MOTOR_1"/>
    <property type="match status" value="1"/>
</dbReference>
<feature type="compositionally biased region" description="Low complexity" evidence="9">
    <location>
        <begin position="22"/>
        <end position="39"/>
    </location>
</feature>
<feature type="compositionally biased region" description="Low complexity" evidence="9">
    <location>
        <begin position="1441"/>
        <end position="1463"/>
    </location>
</feature>
<feature type="domain" description="Kinesin motor" evidence="10">
    <location>
        <begin position="47"/>
        <end position="418"/>
    </location>
</feature>
<evidence type="ECO:0000256" key="4">
    <source>
        <dbReference type="ARBA" id="ARBA00022840"/>
    </source>
</evidence>
<dbReference type="Gene3D" id="2.130.10.10">
    <property type="entry name" value="YVTN repeat-like/Quinoprotein amine dehydrogenase"/>
    <property type="match status" value="2"/>
</dbReference>
<feature type="compositionally biased region" description="Basic and acidic residues" evidence="9">
    <location>
        <begin position="1"/>
        <end position="11"/>
    </location>
</feature>
<protein>
    <submittedName>
        <fullName evidence="11">Kinesin motor domain protein</fullName>
    </submittedName>
</protein>
<comment type="similarity">
    <text evidence="7">Belongs to the TRAFAC class myosin-kinesin ATPase superfamily. Kinesin family.</text>
</comment>
<evidence type="ECO:0000256" key="6">
    <source>
        <dbReference type="PROSITE-ProRule" id="PRU00221"/>
    </source>
</evidence>
<keyword evidence="2" id="KW-0963">Cytoplasm</keyword>
<feature type="compositionally biased region" description="Low complexity" evidence="9">
    <location>
        <begin position="1474"/>
        <end position="1484"/>
    </location>
</feature>
<feature type="region of interest" description="Disordered" evidence="9">
    <location>
        <begin position="1474"/>
        <end position="1493"/>
    </location>
</feature>
<feature type="region of interest" description="Disordered" evidence="9">
    <location>
        <begin position="1"/>
        <end position="44"/>
    </location>
</feature>
<dbReference type="GO" id="GO:0008017">
    <property type="term" value="F:microtubule binding"/>
    <property type="evidence" value="ECO:0007669"/>
    <property type="project" value="InterPro"/>
</dbReference>
<dbReference type="SMART" id="SM00320">
    <property type="entry name" value="WD40"/>
    <property type="match status" value="6"/>
</dbReference>
<feature type="compositionally biased region" description="Low complexity" evidence="9">
    <location>
        <begin position="1712"/>
        <end position="1722"/>
    </location>
</feature>
<dbReference type="PRINTS" id="PR00380">
    <property type="entry name" value="KINESINHEAVY"/>
</dbReference>
<evidence type="ECO:0000313" key="11">
    <source>
        <dbReference type="EMBL" id="EAS04880.2"/>
    </source>
</evidence>
<dbReference type="STRING" id="312017.I7MIZ9"/>
<feature type="compositionally biased region" description="Polar residues" evidence="9">
    <location>
        <begin position="1573"/>
        <end position="1584"/>
    </location>
</feature>
<dbReference type="SUPFAM" id="SSF50978">
    <property type="entry name" value="WD40 repeat-like"/>
    <property type="match status" value="1"/>
</dbReference>
<dbReference type="InterPro" id="IPR036322">
    <property type="entry name" value="WD40_repeat_dom_sf"/>
</dbReference>
<dbReference type="PROSITE" id="PS50082">
    <property type="entry name" value="WD_REPEATS_2"/>
    <property type="match status" value="1"/>
</dbReference>
<feature type="coiled-coil region" evidence="8">
    <location>
        <begin position="1523"/>
        <end position="1561"/>
    </location>
</feature>
<dbReference type="GO" id="GO:0051231">
    <property type="term" value="P:spindle elongation"/>
    <property type="evidence" value="ECO:0007669"/>
    <property type="project" value="TreeGrafter"/>
</dbReference>
<dbReference type="Pfam" id="PF00400">
    <property type="entry name" value="WD40"/>
    <property type="match status" value="2"/>
</dbReference>
<dbReference type="Proteomes" id="UP000009168">
    <property type="component" value="Unassembled WGS sequence"/>
</dbReference>
<keyword evidence="6" id="KW-0853">WD repeat</keyword>
<name>I7MIZ9_TETTS</name>
<evidence type="ECO:0000256" key="2">
    <source>
        <dbReference type="ARBA" id="ARBA00022490"/>
    </source>
</evidence>
<keyword evidence="5 8" id="KW-0175">Coiled coil</keyword>
<feature type="binding site" evidence="7">
    <location>
        <begin position="124"/>
        <end position="131"/>
    </location>
    <ligand>
        <name>ATP</name>
        <dbReference type="ChEBI" id="CHEBI:30616"/>
    </ligand>
</feature>
<evidence type="ECO:0000256" key="3">
    <source>
        <dbReference type="ARBA" id="ARBA00022741"/>
    </source>
</evidence>
<dbReference type="InterPro" id="IPR001680">
    <property type="entry name" value="WD40_rpt"/>
</dbReference>
<dbReference type="GO" id="GO:0005524">
    <property type="term" value="F:ATP binding"/>
    <property type="evidence" value="ECO:0007669"/>
    <property type="project" value="UniProtKB-UniRule"/>
</dbReference>
<evidence type="ECO:0000259" key="10">
    <source>
        <dbReference type="PROSITE" id="PS50067"/>
    </source>
</evidence>
<feature type="coiled-coil region" evidence="8">
    <location>
        <begin position="608"/>
        <end position="635"/>
    </location>
</feature>
<comment type="subcellular location">
    <subcellularLocation>
        <location evidence="1">Cytoplasm</location>
    </subcellularLocation>
</comment>
<dbReference type="PANTHER" id="PTHR47969">
    <property type="entry name" value="CHROMOSOME-ASSOCIATED KINESIN KIF4A-RELATED"/>
    <property type="match status" value="1"/>
</dbReference>
<keyword evidence="12" id="KW-1185">Reference proteome</keyword>
<reference evidence="12" key="1">
    <citation type="journal article" date="2006" name="PLoS Biol.">
        <title>Macronuclear genome sequence of the ciliate Tetrahymena thermophila, a model eukaryote.</title>
        <authorList>
            <person name="Eisen J.A."/>
            <person name="Coyne R.S."/>
            <person name="Wu M."/>
            <person name="Wu D."/>
            <person name="Thiagarajan M."/>
            <person name="Wortman J.R."/>
            <person name="Badger J.H."/>
            <person name="Ren Q."/>
            <person name="Amedeo P."/>
            <person name="Jones K.M."/>
            <person name="Tallon L.J."/>
            <person name="Delcher A.L."/>
            <person name="Salzberg S.L."/>
            <person name="Silva J.C."/>
            <person name="Haas B.J."/>
            <person name="Majoros W.H."/>
            <person name="Farzad M."/>
            <person name="Carlton J.M."/>
            <person name="Smith R.K. Jr."/>
            <person name="Garg J."/>
            <person name="Pearlman R.E."/>
            <person name="Karrer K.M."/>
            <person name="Sun L."/>
            <person name="Manning G."/>
            <person name="Elde N.C."/>
            <person name="Turkewitz A.P."/>
            <person name="Asai D.J."/>
            <person name="Wilkes D.E."/>
            <person name="Wang Y."/>
            <person name="Cai H."/>
            <person name="Collins K."/>
            <person name="Stewart B.A."/>
            <person name="Lee S.R."/>
            <person name="Wilamowska K."/>
            <person name="Weinberg Z."/>
            <person name="Ruzzo W.L."/>
            <person name="Wloga D."/>
            <person name="Gaertig J."/>
            <person name="Frankel J."/>
            <person name="Tsao C.-C."/>
            <person name="Gorovsky M.A."/>
            <person name="Keeling P.J."/>
            <person name="Waller R.F."/>
            <person name="Patron N.J."/>
            <person name="Cherry J.M."/>
            <person name="Stover N.A."/>
            <person name="Krieger C.J."/>
            <person name="del Toro C."/>
            <person name="Ryder H.F."/>
            <person name="Williamson S.C."/>
            <person name="Barbeau R.A."/>
            <person name="Hamilton E.P."/>
            <person name="Orias E."/>
        </authorList>
    </citation>
    <scope>NUCLEOTIDE SEQUENCE [LARGE SCALE GENOMIC DNA]</scope>
    <source>
        <strain evidence="12">SB210</strain>
    </source>
</reference>
<dbReference type="RefSeq" id="XP_001025125.2">
    <property type="nucleotide sequence ID" value="XM_001025125.2"/>
</dbReference>
<dbReference type="GO" id="GO:0003777">
    <property type="term" value="F:microtubule motor activity"/>
    <property type="evidence" value="ECO:0007669"/>
    <property type="project" value="InterPro"/>
</dbReference>
<feature type="coiled-coil region" evidence="8">
    <location>
        <begin position="1305"/>
        <end position="1353"/>
    </location>
</feature>
<dbReference type="EMBL" id="GG662441">
    <property type="protein sequence ID" value="EAS04880.2"/>
    <property type="molecule type" value="Genomic_DNA"/>
</dbReference>
<evidence type="ECO:0000256" key="9">
    <source>
        <dbReference type="SAM" id="MobiDB-lite"/>
    </source>
</evidence>
<feature type="coiled-coil region" evidence="8">
    <location>
        <begin position="509"/>
        <end position="546"/>
    </location>
</feature>
<dbReference type="GO" id="GO:0005737">
    <property type="term" value="C:cytoplasm"/>
    <property type="evidence" value="ECO:0007669"/>
    <property type="project" value="UniProtKB-SubCell"/>
</dbReference>
<dbReference type="Gene3D" id="3.40.850.10">
    <property type="entry name" value="Kinesin motor domain"/>
    <property type="match status" value="1"/>
</dbReference>
<sequence>MNQASDRRSEASDQYAVASAKNSLSNTQSSNQNNNASQNNERKNDCRVQVAVRVRPFINKELVDCESSCVKTQSNKIIIGGDKDFEFDKVIDQEASQEEVYQWCVKDLLNKSFEGYNATVLAYGQTGSGKTFTMGTSNTSLNDAQEMGIIPRVIREIFSIRREKEKSVEMLLKISYFEIYNDNIIDLLDPNAISGTNNAAASKKGKSNANANNIFIREELDGSINLYGITEEKVNSPEEMLAALERGGLCRSTSATLMNQTSSRSHAVFTIFLEQHCIDDLYQNQDQNAMIPEDADGQKTVENIINEGFKTSKFHFVDLAGSERIKKTGAVGNTMKEGININMGLLSLGNVISALTEPQKPGAAKKHIPYRDSKLTRILQDSLGGNSNTLMIACVSPAESNFEESLNTLKYASRARRIKNKPIVNRDPQSALISSLKQQIQEAHLEIAKYRQLLVTNNVKIPDGMMGFGLNALQNVEDGGQKRKLTQDLMMLKQNNNVGGAILSIGIGNEADIEEIKQLRLNQVKLEKKVKELQAENSQLKSHTQKGEIEVYTIQKQKDEYRLKLEKILQIAKEKGLLHQASSNSMDVEGEDQKQHIFINQNGELELGQEQQNLFDEYNENIQKLKKDLLKKDQEKGEMQFEFEESMRASIRDQQILCEKEKKIITLNRNLKTKENEIKKLMKELQNLKKENADLLKNANVKLTAADMENIQDTSIMQEEQEEEFNDEGEGLDQISMDPEYVQMESQLKLEENQNKLKLSKVDGSIQEKSEDLRRLNQNQLELQKQLLEKMKEQYHQKIIHLETDMKKIENQRDEALQKLSNNNSKEAIAEKQRVIENFKQKVVDMQSNLNEYKRKAKEQETLQKTVQAQERQIQQLGVEINKFKQLKTNLYKELKKNNEEFEKFKQKKYKDLMDEKKKNIEKEKQIFKLQNQTKKQERLLQKKQEEYNKMIRSRDLIKKIISSKSTNQLRGKIASQRYKRKQKTELQFGMSEDQNVTLNTSINAFTNQSFAESSSDDLEEILDKCLCKLIESIEIEMNIEKVEEELKTTSQEQEEAQQKYIEFKLNLEKKEKAINEKQAGNKNKDESLFGDDMIEQQQHQIDQQKMELEEIQSRLDSLEAKYEFTKEKLNKLINDKRSSSFETLQNELLTSQKYNNIQTQKILFKYLIEKFGSSSNEILRNQDKIENLKLQIADLQQYVKMLQNQKDICQIQLQQQIDSLQNQLQAAQTLQSQSQPCPSDSDSEINQTQDEQSFGYMQVNQIGDDGNRRFNKNKGSPPKQISSNRYKMMRQQYQAEQSPFKKDNKNQEDTVKLQQKQINDLTRQLKQHELRVKTLQNRNDTLQQKYDDLKKANCKDKFIGINKQYIEEEQSSQQQQIQAVGVVTNHTSQTQNATQIQAQNQQPNLNLPGLQQNQSINKNIKEIASIQSLKDRRKEIKGKVNTNEGTPQNNNNNSTSTPVQNTPQSQHINSLQNLSAQSNQQEQHSFSENREDRNIQFQILDKVTNNDTHISLFASKTKAHSLAQKRNIIQEARLQQNSLAQQQQQQQQQALQQLQILNTNGSSDFGVRGRLSQGNPSRQETQMPNFNNLTLEIEQQQQQQQNKNIDTILNTSSDNTSSYHNSLGFSLGSPLKVPEQANTNNVSLAESEDLTSLHQQQASYNNNNINKIVNEMNQQGQATNNIFNNSGQIFSFANDLSTSLNQANQINSQNNFNNSLSLQGQNGSGLRNSVESNNGLASPGDETPFSCKYECLAKINDAHTGQVFCVESHENFLFSTSVKSLKIWDLETLKCVSDIQAHNHFVKGLAILEQEKWIATACDKYINIWDMISMQKVCTLTGHNVDIKQLYVDQNHILYSAGKGLNNFGALVTWDIRKQQVIDEREKNQDIFSVLPYNNIIYYASRDHYVRRINMETNQSIDPFKPPHYDAVTSLAILNGYLVSGSKDHNLKLWNTNPSNISFKQQTHYSNEQVICLESNKDNNLLYVGQKDGKIKVVTTQNNRFRDISDINNGLQSVNCITKVQSTSAENVFACGSADKVIKIWKPTSESQYNLAQLKNMCSNELLNANNQLTPFQTFQSESANDIIESE</sequence>
<evidence type="ECO:0000256" key="1">
    <source>
        <dbReference type="ARBA" id="ARBA00004496"/>
    </source>
</evidence>
<proteinExistence type="inferred from homology"/>
<feature type="coiled-coil region" evidence="8">
    <location>
        <begin position="759"/>
        <end position="950"/>
    </location>
</feature>
<evidence type="ECO:0000256" key="7">
    <source>
        <dbReference type="PROSITE-ProRule" id="PRU00283"/>
    </source>
</evidence>
<feature type="coiled-coil region" evidence="8">
    <location>
        <begin position="1179"/>
        <end position="1231"/>
    </location>
</feature>
<keyword evidence="3 7" id="KW-0547">Nucleotide-binding</keyword>
<dbReference type="InterPro" id="IPR027417">
    <property type="entry name" value="P-loop_NTPase"/>
</dbReference>
<dbReference type="InterPro" id="IPR015943">
    <property type="entry name" value="WD40/YVTN_repeat-like_dom_sf"/>
</dbReference>
<dbReference type="KEGG" id="tet:TTHERM_00469290"/>
<feature type="region of interest" description="Disordered" evidence="9">
    <location>
        <begin position="1262"/>
        <end position="1286"/>
    </location>
</feature>
<dbReference type="PROSITE" id="PS50067">
    <property type="entry name" value="KINESIN_MOTOR_2"/>
    <property type="match status" value="1"/>
</dbReference>
<evidence type="ECO:0000256" key="8">
    <source>
        <dbReference type="SAM" id="Coils"/>
    </source>
</evidence>
<feature type="region of interest" description="Disordered" evidence="9">
    <location>
        <begin position="1712"/>
        <end position="1741"/>
    </location>
</feature>
<dbReference type="eggNOG" id="KOG0244">
    <property type="taxonomic scope" value="Eukaryota"/>
</dbReference>
<dbReference type="SUPFAM" id="SSF52540">
    <property type="entry name" value="P-loop containing nucleoside triphosphate hydrolases"/>
    <property type="match status" value="1"/>
</dbReference>